<dbReference type="InterPro" id="IPR051796">
    <property type="entry name" value="ISF_SsuE-like"/>
</dbReference>
<accession>K9AV09</accession>
<name>K9AV09_9STAP</name>
<organism evidence="8 9">
    <name type="scientific">Staphylococcus massiliensis S46</name>
    <dbReference type="NCBI Taxonomy" id="1229783"/>
    <lineage>
        <taxon>Bacteria</taxon>
        <taxon>Bacillati</taxon>
        <taxon>Bacillota</taxon>
        <taxon>Bacilli</taxon>
        <taxon>Bacillales</taxon>
        <taxon>Staphylococcaceae</taxon>
        <taxon>Staphylococcus</taxon>
    </lineage>
</organism>
<evidence type="ECO:0000256" key="6">
    <source>
        <dbReference type="ARBA" id="ARBA00032807"/>
    </source>
</evidence>
<keyword evidence="9" id="KW-1185">Reference proteome</keyword>
<feature type="domain" description="NADPH-dependent FMN reductase-like" evidence="7">
    <location>
        <begin position="20"/>
        <end position="155"/>
    </location>
</feature>
<evidence type="ECO:0000313" key="9">
    <source>
        <dbReference type="Proteomes" id="UP000009885"/>
    </source>
</evidence>
<evidence type="ECO:0000259" key="7">
    <source>
        <dbReference type="Pfam" id="PF03358"/>
    </source>
</evidence>
<dbReference type="Proteomes" id="UP000009885">
    <property type="component" value="Unassembled WGS sequence"/>
</dbReference>
<evidence type="ECO:0000256" key="2">
    <source>
        <dbReference type="ARBA" id="ARBA00016393"/>
    </source>
</evidence>
<dbReference type="PATRIC" id="fig|1229783.3.peg.2259"/>
<dbReference type="Gene3D" id="3.40.50.360">
    <property type="match status" value="1"/>
</dbReference>
<gene>
    <name evidence="8" type="ORF">C273_11416</name>
</gene>
<comment type="subunit">
    <text evidence="1">Homotetramer.</text>
</comment>
<dbReference type="Pfam" id="PF03358">
    <property type="entry name" value="FMN_red"/>
    <property type="match status" value="1"/>
</dbReference>
<reference evidence="8 9" key="1">
    <citation type="journal article" date="2013" name="Genome Announc.">
        <title>Genome Sequence of Staphylococcus massiliensis Strain S46, Isolated from the Surface of Healthy Human Skin.</title>
        <authorList>
            <person name="Srivastav R."/>
            <person name="Singh A."/>
            <person name="Jangir P.K."/>
            <person name="Kumari C."/>
            <person name="Muduli S."/>
            <person name="Sharma R."/>
        </authorList>
    </citation>
    <scope>NUCLEOTIDE SEQUENCE [LARGE SCALE GENOMIC DNA]</scope>
    <source>
        <strain evidence="8 9">S46</strain>
    </source>
</reference>
<dbReference type="OrthoDB" id="9790975at2"/>
<evidence type="ECO:0000313" key="8">
    <source>
        <dbReference type="EMBL" id="EKU45305.1"/>
    </source>
</evidence>
<dbReference type="AlphaFoldDB" id="K9AV09"/>
<dbReference type="InterPro" id="IPR005025">
    <property type="entry name" value="FMN_Rdtase-like_dom"/>
</dbReference>
<dbReference type="InterPro" id="IPR029039">
    <property type="entry name" value="Flavoprotein-like_sf"/>
</dbReference>
<dbReference type="PANTHER" id="PTHR43278">
    <property type="entry name" value="NAD(P)H-DEPENDENT FMN-CONTAINING OXIDOREDUCTASE YWQN-RELATED"/>
    <property type="match status" value="1"/>
</dbReference>
<dbReference type="EMBL" id="AMSQ01000033">
    <property type="protein sequence ID" value="EKU45305.1"/>
    <property type="molecule type" value="Genomic_DNA"/>
</dbReference>
<protein>
    <recommendedName>
        <fullName evidence="2">FMN-dependent NADPH-azoreductase</fullName>
    </recommendedName>
    <alternativeName>
        <fullName evidence="6">NADPH-dependent flavo-azoreductase</fullName>
    </alternativeName>
    <alternativeName>
        <fullName evidence="5">NADPH-flavin azoreductase</fullName>
    </alternativeName>
</protein>
<proteinExistence type="predicted"/>
<keyword evidence="4" id="KW-0288">FMN</keyword>
<dbReference type="PANTHER" id="PTHR43278:SF4">
    <property type="entry name" value="NAD(P)H-DEPENDENT FMN-CONTAINING OXIDOREDUCTASE YWQN-RELATED"/>
    <property type="match status" value="1"/>
</dbReference>
<dbReference type="STRING" id="1229783.C273_11416"/>
<sequence length="233" mass="27055">MKKVTTIVESRQIHGRPMQIAENLKEKFESFELLTIDNKILTPLNCNILPSTGCKNCFINGFCPTEKVDQVHYLKQEILESDILIVISPVYSHNVSGDIKNIIDRISYWAHLFRLAAKPIIVIATAESNGTNFVLNYLNKVFTAMGGIIISQKSFLPTEQDKYINNIESISETVRSTLSKRILFVPNETQEYLFLTYKRIISTYSTQNFEYQYWEKEGLFYFETLKDYYKSIQ</sequence>
<dbReference type="RefSeq" id="WP_009385245.1">
    <property type="nucleotide sequence ID" value="NZ_AMSQ01000033.1"/>
</dbReference>
<dbReference type="GO" id="GO:0016491">
    <property type="term" value="F:oxidoreductase activity"/>
    <property type="evidence" value="ECO:0007669"/>
    <property type="project" value="InterPro"/>
</dbReference>
<keyword evidence="3" id="KW-0285">Flavoprotein</keyword>
<comment type="caution">
    <text evidence="8">The sequence shown here is derived from an EMBL/GenBank/DDBJ whole genome shotgun (WGS) entry which is preliminary data.</text>
</comment>
<evidence type="ECO:0000256" key="1">
    <source>
        <dbReference type="ARBA" id="ARBA00011881"/>
    </source>
</evidence>
<evidence type="ECO:0000256" key="4">
    <source>
        <dbReference type="ARBA" id="ARBA00022643"/>
    </source>
</evidence>
<dbReference type="eggNOG" id="COG0655">
    <property type="taxonomic scope" value="Bacteria"/>
</dbReference>
<dbReference type="SUPFAM" id="SSF52218">
    <property type="entry name" value="Flavoproteins"/>
    <property type="match status" value="1"/>
</dbReference>
<evidence type="ECO:0000256" key="5">
    <source>
        <dbReference type="ARBA" id="ARBA00031831"/>
    </source>
</evidence>
<evidence type="ECO:0000256" key="3">
    <source>
        <dbReference type="ARBA" id="ARBA00022630"/>
    </source>
</evidence>